<feature type="domain" description="Glycosyl hydrolase family 32 N-terminal" evidence="5">
    <location>
        <begin position="49"/>
        <end position="346"/>
    </location>
</feature>
<dbReference type="GO" id="GO:0004564">
    <property type="term" value="F:beta-fructofuranosidase activity"/>
    <property type="evidence" value="ECO:0007669"/>
    <property type="project" value="UniProtKB-EC"/>
</dbReference>
<keyword evidence="3 4" id="KW-0326">Glycosidase</keyword>
<evidence type="ECO:0000259" key="5">
    <source>
        <dbReference type="Pfam" id="PF00251"/>
    </source>
</evidence>
<dbReference type="InterPro" id="IPR013148">
    <property type="entry name" value="Glyco_hydro_32_N"/>
</dbReference>
<dbReference type="InterPro" id="IPR023296">
    <property type="entry name" value="Glyco_hydro_beta-prop_sf"/>
</dbReference>
<dbReference type="PANTHER" id="PTHR43101">
    <property type="entry name" value="BETA-FRUCTOSIDASE"/>
    <property type="match status" value="1"/>
</dbReference>
<organism evidence="7 9">
    <name type="scientific">Spodoptera exigua</name>
    <name type="common">Beet armyworm</name>
    <name type="synonym">Noctua fulgens</name>
    <dbReference type="NCBI Taxonomy" id="7107"/>
    <lineage>
        <taxon>Eukaryota</taxon>
        <taxon>Metazoa</taxon>
        <taxon>Ecdysozoa</taxon>
        <taxon>Arthropoda</taxon>
        <taxon>Hexapoda</taxon>
        <taxon>Insecta</taxon>
        <taxon>Pterygota</taxon>
        <taxon>Neoptera</taxon>
        <taxon>Endopterygota</taxon>
        <taxon>Lepidoptera</taxon>
        <taxon>Glossata</taxon>
        <taxon>Ditrysia</taxon>
        <taxon>Noctuoidea</taxon>
        <taxon>Noctuidae</taxon>
        <taxon>Amphipyrinae</taxon>
        <taxon>Spodoptera</taxon>
    </lineage>
</organism>
<dbReference type="SUPFAM" id="SSF75005">
    <property type="entry name" value="Arabinanase/levansucrase/invertase"/>
    <property type="match status" value="1"/>
</dbReference>
<gene>
    <name evidence="8" type="ORF">HF086_005923</name>
    <name evidence="7" type="ORF">HW555_009280</name>
</gene>
<evidence type="ECO:0000313" key="7">
    <source>
        <dbReference type="EMBL" id="KAF9412150.1"/>
    </source>
</evidence>
<evidence type="ECO:0000259" key="6">
    <source>
        <dbReference type="Pfam" id="PF08244"/>
    </source>
</evidence>
<dbReference type="SMART" id="SM00640">
    <property type="entry name" value="Glyco_32"/>
    <property type="match status" value="1"/>
</dbReference>
<feature type="domain" description="Glycosyl hydrolase family 32 C-terminal" evidence="6">
    <location>
        <begin position="379"/>
        <end position="463"/>
    </location>
</feature>
<dbReference type="Gene3D" id="2.115.10.20">
    <property type="entry name" value="Glycosyl hydrolase domain, family 43"/>
    <property type="match status" value="1"/>
</dbReference>
<keyword evidence="2 4" id="KW-0378">Hydrolase</keyword>
<dbReference type="EMBL" id="JACKWZ010000199">
    <property type="protein sequence ID" value="KAF9412150.1"/>
    <property type="molecule type" value="Genomic_DNA"/>
</dbReference>
<reference evidence="8" key="2">
    <citation type="journal article" date="2021" name="G3 (Bethesda)">
        <title>Genome and transcriptome analysis of the beet armyworm Spodoptera exigua reveals targets for pest control. .</title>
        <authorList>
            <person name="Simon S."/>
            <person name="Breeschoten T."/>
            <person name="Jansen H.J."/>
            <person name="Dirks R.P."/>
            <person name="Schranz M.E."/>
            <person name="Ros V.I.D."/>
        </authorList>
    </citation>
    <scope>NUCLEOTIDE SEQUENCE</scope>
    <source>
        <strain evidence="8">TB_SE_WUR_2020</strain>
    </source>
</reference>
<reference evidence="7" key="1">
    <citation type="submission" date="2020-08" db="EMBL/GenBank/DDBJ databases">
        <title>Spodoptera exigua strain:BAW_Kor-Di-RS1 Genome sequencing and assembly.</title>
        <authorList>
            <person name="Kim J."/>
            <person name="Nam H.Y."/>
            <person name="Kwon M."/>
            <person name="Choi J.H."/>
            <person name="Cho S.R."/>
            <person name="Kim G.-H."/>
        </authorList>
    </citation>
    <scope>NUCLEOTIDE SEQUENCE</scope>
    <source>
        <strain evidence="7">BAW_Kor-Di-RS1</strain>
        <tissue evidence="7">Whole-body</tissue>
    </source>
</reference>
<dbReference type="GO" id="GO:0005975">
    <property type="term" value="P:carbohydrate metabolic process"/>
    <property type="evidence" value="ECO:0007669"/>
    <property type="project" value="InterPro"/>
</dbReference>
<dbReference type="NCBIfam" id="TIGR01322">
    <property type="entry name" value="scrB_fam"/>
    <property type="match status" value="1"/>
</dbReference>
<comment type="similarity">
    <text evidence="1 4">Belongs to the glycosyl hydrolase 32 family.</text>
</comment>
<evidence type="ECO:0000256" key="4">
    <source>
        <dbReference type="RuleBase" id="RU362110"/>
    </source>
</evidence>
<dbReference type="Gene3D" id="2.60.120.560">
    <property type="entry name" value="Exo-inulinase, domain 1"/>
    <property type="match status" value="1"/>
</dbReference>
<sequence length="485" mass="55691">MHISTYIILMCLGSVQLDQLKEILEKAELEIYIEETIPSVNPRYKLHYHITPPVGWMNGPNGFAFYKGEYHLFYQFYPYDTQWGPMHWGHVSSPNLVDWKTLPTALRPGNEQCFSGSAIDNDGILVLLYTAHQSIEDSPFYNESQFMAFSIDGLDFHKYKGNPVNIFPPTGTQDFRDPKIWKNGNYWYVVLGSKTADHRGAVLLYRSKNLLSWEFKSVLAESNGGLGYMWESPDLFEINGKFILLISPQGMVSRGDRFKNTYQTGYIVGSFSYETCQFKPEINFQELDYGHDFYTTQTTETNGKRYLVAWFGMWESLHPEDIDGWVGAMTLIRELDLVGSRILMKPVEAITKLRQETILEGEFHHNSTIEFEKAGEVIVNIDLSENIELEFVGNNGGDRTSLRWSVDDGKVVLDRAGEVRQGIWEPLDTITWRIFVDASSIEVFCGEGELVFSSRVYPNGNWRVINRGTQALHVVAYTLKRFQNE</sequence>
<dbReference type="SUPFAM" id="SSF49899">
    <property type="entry name" value="Concanavalin A-like lectins/glucanases"/>
    <property type="match status" value="1"/>
</dbReference>
<dbReference type="Pfam" id="PF08244">
    <property type="entry name" value="Glyco_hydro_32C"/>
    <property type="match status" value="1"/>
</dbReference>
<accession>A0A835L6Z4</accession>
<dbReference type="InterPro" id="IPR001362">
    <property type="entry name" value="Glyco_hydro_32"/>
</dbReference>
<dbReference type="InterPro" id="IPR006232">
    <property type="entry name" value="Suc6P_hydrolase"/>
</dbReference>
<dbReference type="InterPro" id="IPR051214">
    <property type="entry name" value="GH32_Enzymes"/>
</dbReference>
<dbReference type="EC" id="3.2.1.26" evidence="4"/>
<evidence type="ECO:0000256" key="2">
    <source>
        <dbReference type="ARBA" id="ARBA00022801"/>
    </source>
</evidence>
<evidence type="ECO:0000313" key="8">
    <source>
        <dbReference type="EMBL" id="KAH9628470.1"/>
    </source>
</evidence>
<evidence type="ECO:0000256" key="1">
    <source>
        <dbReference type="ARBA" id="ARBA00009902"/>
    </source>
</evidence>
<dbReference type="Proteomes" id="UP000648187">
    <property type="component" value="Unassembled WGS sequence"/>
</dbReference>
<comment type="caution">
    <text evidence="7">The sequence shown here is derived from an EMBL/GenBank/DDBJ whole genome shotgun (WGS) entry which is preliminary data.</text>
</comment>
<dbReference type="InterPro" id="IPR013189">
    <property type="entry name" value="Glyco_hydro_32_C"/>
</dbReference>
<name>A0A835L6Z4_SPOEX</name>
<evidence type="ECO:0000256" key="3">
    <source>
        <dbReference type="ARBA" id="ARBA00023295"/>
    </source>
</evidence>
<comment type="catalytic activity">
    <reaction evidence="4">
        <text>Hydrolysis of terminal non-reducing beta-D-fructofuranoside residues in beta-D-fructofuranosides.</text>
        <dbReference type="EC" id="3.2.1.26"/>
    </reaction>
</comment>
<dbReference type="Pfam" id="PF00251">
    <property type="entry name" value="Glyco_hydro_32N"/>
    <property type="match status" value="1"/>
</dbReference>
<dbReference type="AlphaFoldDB" id="A0A835L6Z4"/>
<dbReference type="Proteomes" id="UP000814243">
    <property type="component" value="Unassembled WGS sequence"/>
</dbReference>
<keyword evidence="9" id="KW-1185">Reference proteome</keyword>
<dbReference type="InterPro" id="IPR013320">
    <property type="entry name" value="ConA-like_dom_sf"/>
</dbReference>
<dbReference type="GO" id="GO:0005737">
    <property type="term" value="C:cytoplasm"/>
    <property type="evidence" value="ECO:0007669"/>
    <property type="project" value="InterPro"/>
</dbReference>
<dbReference type="CDD" id="cd08996">
    <property type="entry name" value="GH32_FFase"/>
    <property type="match status" value="1"/>
</dbReference>
<dbReference type="EMBL" id="JACEFF010000913">
    <property type="protein sequence ID" value="KAH9628470.1"/>
    <property type="molecule type" value="Genomic_DNA"/>
</dbReference>
<dbReference type="PANTHER" id="PTHR43101:SF1">
    <property type="entry name" value="BETA-FRUCTOSIDASE"/>
    <property type="match status" value="1"/>
</dbReference>
<proteinExistence type="inferred from homology"/>
<evidence type="ECO:0000313" key="9">
    <source>
        <dbReference type="Proteomes" id="UP000648187"/>
    </source>
</evidence>
<protein>
    <recommendedName>
        <fullName evidence="4">Sucrose-6-phosphate hydrolase</fullName>
        <ecNumber evidence="4">3.2.1.26</ecNumber>
    </recommendedName>
</protein>